<keyword evidence="4 5" id="KW-0732">Signal</keyword>
<dbReference type="GO" id="GO:0009986">
    <property type="term" value="C:cell surface"/>
    <property type="evidence" value="ECO:0007669"/>
    <property type="project" value="InterPro"/>
</dbReference>
<dbReference type="EMBL" id="JAHQIW010001093">
    <property type="protein sequence ID" value="KAJ1351506.1"/>
    <property type="molecule type" value="Genomic_DNA"/>
</dbReference>
<comment type="similarity">
    <text evidence="2">Belongs to the nematode transthyretin-like family.</text>
</comment>
<feature type="chain" id="PRO_5041977884" evidence="5">
    <location>
        <begin position="18"/>
        <end position="137"/>
    </location>
</feature>
<evidence type="ECO:0000256" key="1">
    <source>
        <dbReference type="ARBA" id="ARBA00004613"/>
    </source>
</evidence>
<dbReference type="InterPro" id="IPR038479">
    <property type="entry name" value="Transthyretin-like_sf"/>
</dbReference>
<dbReference type="AlphaFoldDB" id="A0AAD5QM38"/>
<proteinExistence type="inferred from homology"/>
<evidence type="ECO:0000256" key="3">
    <source>
        <dbReference type="ARBA" id="ARBA00022525"/>
    </source>
</evidence>
<dbReference type="Proteomes" id="UP001196413">
    <property type="component" value="Unassembled WGS sequence"/>
</dbReference>
<sequence length="137" mass="15512">MIRLFLIVSIFLIGVASRLQSIAVKGRITCGEKPVSHSEVELWDEDVGFFDSDDLLGKGRSNLTGHFYLTGSTDEYTEIDPYMIIYHYCEDEKEGAKNEVKFTLPSKYIYDGQTPSRSLDFGVIDLGAIRQCRMLQS</sequence>
<evidence type="ECO:0000313" key="6">
    <source>
        <dbReference type="EMBL" id="KAJ1351506.1"/>
    </source>
</evidence>
<dbReference type="Gene3D" id="2.60.40.3330">
    <property type="match status" value="1"/>
</dbReference>
<accession>A0AAD5QM38</accession>
<reference evidence="6" key="1">
    <citation type="submission" date="2021-06" db="EMBL/GenBank/DDBJ databases">
        <title>Parelaphostrongylus tenuis whole genome reference sequence.</title>
        <authorList>
            <person name="Garwood T.J."/>
            <person name="Larsen P.A."/>
            <person name="Fountain-Jones N.M."/>
            <person name="Garbe J.R."/>
            <person name="Macchietto M.G."/>
            <person name="Kania S.A."/>
            <person name="Gerhold R.W."/>
            <person name="Richards J.E."/>
            <person name="Wolf T.M."/>
        </authorList>
    </citation>
    <scope>NUCLEOTIDE SEQUENCE</scope>
    <source>
        <strain evidence="6">MNPRO001-30</strain>
        <tissue evidence="6">Meninges</tissue>
    </source>
</reference>
<dbReference type="GO" id="GO:0005576">
    <property type="term" value="C:extracellular region"/>
    <property type="evidence" value="ECO:0007669"/>
    <property type="project" value="UniProtKB-SubCell"/>
</dbReference>
<keyword evidence="7" id="KW-1185">Reference proteome</keyword>
<evidence type="ECO:0000256" key="4">
    <source>
        <dbReference type="ARBA" id="ARBA00022729"/>
    </source>
</evidence>
<protein>
    <submittedName>
        <fullName evidence="6">Transthyretin-like</fullName>
    </submittedName>
</protein>
<comment type="caution">
    <text evidence="6">The sequence shown here is derived from an EMBL/GenBank/DDBJ whole genome shotgun (WGS) entry which is preliminary data.</text>
</comment>
<comment type="subcellular location">
    <subcellularLocation>
        <location evidence="1">Secreted</location>
    </subcellularLocation>
</comment>
<organism evidence="6 7">
    <name type="scientific">Parelaphostrongylus tenuis</name>
    <name type="common">Meningeal worm</name>
    <dbReference type="NCBI Taxonomy" id="148309"/>
    <lineage>
        <taxon>Eukaryota</taxon>
        <taxon>Metazoa</taxon>
        <taxon>Ecdysozoa</taxon>
        <taxon>Nematoda</taxon>
        <taxon>Chromadorea</taxon>
        <taxon>Rhabditida</taxon>
        <taxon>Rhabditina</taxon>
        <taxon>Rhabditomorpha</taxon>
        <taxon>Strongyloidea</taxon>
        <taxon>Metastrongylidae</taxon>
        <taxon>Parelaphostrongylus</taxon>
    </lineage>
</organism>
<feature type="signal peptide" evidence="5">
    <location>
        <begin position="1"/>
        <end position="17"/>
    </location>
</feature>
<dbReference type="Pfam" id="PF01060">
    <property type="entry name" value="TTR-52"/>
    <property type="match status" value="1"/>
</dbReference>
<name>A0AAD5QM38_PARTN</name>
<gene>
    <name evidence="6" type="primary">TTR-46_2</name>
    <name evidence="6" type="ORF">KIN20_007527</name>
</gene>
<evidence type="ECO:0000256" key="2">
    <source>
        <dbReference type="ARBA" id="ARBA00010112"/>
    </source>
</evidence>
<evidence type="ECO:0000313" key="7">
    <source>
        <dbReference type="Proteomes" id="UP001196413"/>
    </source>
</evidence>
<dbReference type="InterPro" id="IPR001534">
    <property type="entry name" value="Transthyretin-like"/>
</dbReference>
<keyword evidence="3" id="KW-0964">Secreted</keyword>
<dbReference type="PANTHER" id="PTHR21700">
    <property type="entry name" value="TRANSTHYRETIN-LIKE FAMILY PROTEIN-RELATED"/>
    <property type="match status" value="1"/>
</dbReference>
<evidence type="ECO:0000256" key="5">
    <source>
        <dbReference type="SAM" id="SignalP"/>
    </source>
</evidence>